<reference evidence="1 2" key="1">
    <citation type="journal article" date="2012" name="BMC Genomics">
        <title>Genomic basis of broad host range and environmental adaptability of Rhizobium tropici CIAT 899 and Rhizobium sp. PRF 81 which are used in inoculants for common bean (Phaseolus vulgaris L.).</title>
        <authorList>
            <person name="Ormeno-Orrillo E."/>
            <person name="Menna P."/>
            <person name="Almeida L.G."/>
            <person name="Ollero F.J."/>
            <person name="Nicolas M.F."/>
            <person name="Pains Rodrigues E."/>
            <person name="Shigueyoshi Nakatani A."/>
            <person name="Silva Batista J.S."/>
            <person name="Oliveira Chueire L.M."/>
            <person name="Souza R.C."/>
            <person name="Ribeiro Vasconcelos A.T."/>
            <person name="Megias M."/>
            <person name="Hungria M."/>
            <person name="Martinez-Romero E."/>
        </authorList>
    </citation>
    <scope>NUCLEOTIDE SEQUENCE [LARGE SCALE GENOMIC DNA]</scope>
    <source>
        <strain evidence="1 2">PRF 81</strain>
        <plasmid evidence="1">pPRF81b</plasmid>
    </source>
</reference>
<dbReference type="AlphaFoldDB" id="N6US45"/>
<accession>N6US45</accession>
<proteinExistence type="predicted"/>
<dbReference type="PATRIC" id="fig|363754.4.peg.6812"/>
<evidence type="ECO:0000313" key="1">
    <source>
        <dbReference type="EMBL" id="ENN83616.1"/>
    </source>
</evidence>
<protein>
    <submittedName>
        <fullName evidence="1">Uncharacterized protein</fullName>
    </submittedName>
</protein>
<comment type="caution">
    <text evidence="1">The sequence shown here is derived from an EMBL/GenBank/DDBJ whole genome shotgun (WGS) entry which is preliminary data.</text>
</comment>
<keyword evidence="2" id="KW-1185">Reference proteome</keyword>
<name>N6US45_9HYPH</name>
<evidence type="ECO:0000313" key="2">
    <source>
        <dbReference type="Proteomes" id="UP000012429"/>
    </source>
</evidence>
<geneLocation type="plasmid" evidence="1">
    <name>pPRF81b</name>
</geneLocation>
<dbReference type="EMBL" id="AQHN01000096">
    <property type="protein sequence ID" value="ENN83616.1"/>
    <property type="molecule type" value="Genomic_DNA"/>
</dbReference>
<dbReference type="Proteomes" id="UP000012429">
    <property type="component" value="Unassembled WGS sequence"/>
</dbReference>
<sequence>MLHFVLPRAFGKNPPRIKRVFRCCTIASSVADATAHNDGRGAFQQRKQRFENTLDVRRFSVTRGCLLVCPTIENEERIRLVGALVEIVVEAALFLAGRADKLLEQCVDTVPVTRRCFKLNNEMLFVGLARWHVGSS</sequence>
<keyword evidence="1" id="KW-0614">Plasmid</keyword>
<organism evidence="1 2">
    <name type="scientific">Rhizobium freirei PRF 81</name>
    <dbReference type="NCBI Taxonomy" id="363754"/>
    <lineage>
        <taxon>Bacteria</taxon>
        <taxon>Pseudomonadati</taxon>
        <taxon>Pseudomonadota</taxon>
        <taxon>Alphaproteobacteria</taxon>
        <taxon>Hyphomicrobiales</taxon>
        <taxon>Rhizobiaceae</taxon>
        <taxon>Rhizobium/Agrobacterium group</taxon>
        <taxon>Rhizobium</taxon>
    </lineage>
</organism>
<gene>
    <name evidence="1" type="ORF">RHSP_75061</name>
</gene>